<proteinExistence type="predicted"/>
<accession>A0A076NVB4</accession>
<dbReference type="SUPFAM" id="SSF55785">
    <property type="entry name" value="PYP-like sensor domain (PAS domain)"/>
    <property type="match status" value="1"/>
</dbReference>
<name>A0A076NVB4_FLAPS</name>
<dbReference type="NCBIfam" id="TIGR00229">
    <property type="entry name" value="sensory_box"/>
    <property type="match status" value="1"/>
</dbReference>
<dbReference type="PROSITE" id="PS50112">
    <property type="entry name" value="PAS"/>
    <property type="match status" value="1"/>
</dbReference>
<dbReference type="KEGG" id="fpv:IA03_05240"/>
<dbReference type="OMA" id="NDYFAEI"/>
<dbReference type="InterPro" id="IPR013655">
    <property type="entry name" value="PAS_fold_3"/>
</dbReference>
<dbReference type="KEGG" id="fpk:IA06_05190"/>
<evidence type="ECO:0000313" key="1">
    <source>
        <dbReference type="EMBL" id="QRE03657.1"/>
    </source>
</evidence>
<dbReference type="KEGG" id="fpc:FPSM_02019"/>
<organism evidence="1 2">
    <name type="scientific">Flavobacterium psychrophilum</name>
    <dbReference type="NCBI Taxonomy" id="96345"/>
    <lineage>
        <taxon>Bacteria</taxon>
        <taxon>Pseudomonadati</taxon>
        <taxon>Bacteroidota</taxon>
        <taxon>Flavobacteriia</taxon>
        <taxon>Flavobacteriales</taxon>
        <taxon>Flavobacteriaceae</taxon>
        <taxon>Flavobacterium</taxon>
    </lineage>
</organism>
<dbReference type="RefSeq" id="WP_011963244.1">
    <property type="nucleotide sequence ID" value="NZ_BCNG01000023.1"/>
</dbReference>
<gene>
    <name evidence="1" type="ORF">H0H26_12345</name>
</gene>
<dbReference type="Gene3D" id="3.30.450.20">
    <property type="entry name" value="PAS domain"/>
    <property type="match status" value="1"/>
</dbReference>
<dbReference type="Proteomes" id="UP000596329">
    <property type="component" value="Chromosome"/>
</dbReference>
<dbReference type="AlphaFoldDB" id="A0A076NVB4"/>
<dbReference type="InterPro" id="IPR035965">
    <property type="entry name" value="PAS-like_dom_sf"/>
</dbReference>
<dbReference type="InterPro" id="IPR000014">
    <property type="entry name" value="PAS"/>
</dbReference>
<protein>
    <submittedName>
        <fullName evidence="1">PAS domain-containing protein</fullName>
    </submittedName>
</protein>
<dbReference type="KEGG" id="fpw:IA04_05150"/>
<dbReference type="Pfam" id="PF08447">
    <property type="entry name" value="PAS_3"/>
    <property type="match status" value="1"/>
</dbReference>
<dbReference type="KEGG" id="fpq:IB65_05135"/>
<evidence type="ECO:0000313" key="2">
    <source>
        <dbReference type="Proteomes" id="UP000596329"/>
    </source>
</evidence>
<reference evidence="1 2" key="1">
    <citation type="submission" date="2020-07" db="EMBL/GenBank/DDBJ databases">
        <title>Genomic characterization of Flavobacterium psychrophilum strains.</title>
        <authorList>
            <person name="Castillo D."/>
            <person name="Jorgensen J."/>
            <person name="Middelboe M."/>
        </authorList>
    </citation>
    <scope>NUCLEOTIDE SEQUENCE [LARGE SCALE GENOMIC DNA]</scope>
    <source>
        <strain evidence="1 2">FPS-R7</strain>
    </source>
</reference>
<dbReference type="GeneID" id="66553010"/>
<dbReference type="EMBL" id="CP059075">
    <property type="protein sequence ID" value="QRE03657.1"/>
    <property type="molecule type" value="Genomic_DNA"/>
</dbReference>
<dbReference type="CDD" id="cd00130">
    <property type="entry name" value="PAS"/>
    <property type="match status" value="1"/>
</dbReference>
<sequence>MSQEINFVKPTPIEKEVAWDKTRTIMSKTDLYGTIEFVNEVFTDVSGYEDYELIAKPHNIIRHPDMPQIIFKILWDNIKQGNQFHGIVKNLAKSGRYYWAITDFEYVLDENEKITKYIARRKAVPQDVITKHIEPLYRKLLQIEQVSGVDASENYLIGFLEEAGVSYVDLITNLMLEDDKAEQLREMKEKGLEANGEEIKEKRQGFFSRFFSRD</sequence>